<keyword evidence="1" id="KW-0812">Transmembrane</keyword>
<evidence type="ECO:0000313" key="3">
    <source>
        <dbReference type="Proteomes" id="UP000184109"/>
    </source>
</evidence>
<dbReference type="EMBL" id="FQXQ01000003">
    <property type="protein sequence ID" value="SHH76093.1"/>
    <property type="molecule type" value="Genomic_DNA"/>
</dbReference>
<keyword evidence="1" id="KW-1133">Transmembrane helix</keyword>
<organism evidence="2 3">
    <name type="scientific">Wenyingzhuangia marina</name>
    <dbReference type="NCBI Taxonomy" id="1195760"/>
    <lineage>
        <taxon>Bacteria</taxon>
        <taxon>Pseudomonadati</taxon>
        <taxon>Bacteroidota</taxon>
        <taxon>Flavobacteriia</taxon>
        <taxon>Flavobacteriales</taxon>
        <taxon>Flavobacteriaceae</taxon>
        <taxon>Wenyingzhuangia</taxon>
    </lineage>
</organism>
<dbReference type="Proteomes" id="UP000184109">
    <property type="component" value="Unassembled WGS sequence"/>
</dbReference>
<keyword evidence="3" id="KW-1185">Reference proteome</keyword>
<keyword evidence="1" id="KW-0472">Membrane</keyword>
<gene>
    <name evidence="2" type="ORF">SAMN05444281_1897</name>
</gene>
<sequence length="105" mass="12106">MKQKTYTRCLECNTVNEDSDYCKNCGALINIVLKRRLESEAMEERRVALENKIKEESKVLKFFENGLTHPFFIIRLFFKTLHYIWLFLSMVLGGLIASILAAAAG</sequence>
<proteinExistence type="predicted"/>
<dbReference type="STRING" id="1195760.SAMN05444281_1897"/>
<evidence type="ECO:0000256" key="1">
    <source>
        <dbReference type="SAM" id="Phobius"/>
    </source>
</evidence>
<evidence type="ECO:0000313" key="2">
    <source>
        <dbReference type="EMBL" id="SHH76093.1"/>
    </source>
</evidence>
<name>A0A1M5VME5_9FLAO</name>
<accession>A0A1M5VME5</accession>
<protein>
    <submittedName>
        <fullName evidence="2">Uncharacterized protein</fullName>
    </submittedName>
</protein>
<dbReference type="AlphaFoldDB" id="A0A1M5VME5"/>
<reference evidence="3" key="1">
    <citation type="submission" date="2016-11" db="EMBL/GenBank/DDBJ databases">
        <authorList>
            <person name="Varghese N."/>
            <person name="Submissions S."/>
        </authorList>
    </citation>
    <scope>NUCLEOTIDE SEQUENCE [LARGE SCALE GENOMIC DNA]</scope>
    <source>
        <strain evidence="3">DSM 100572</strain>
    </source>
</reference>
<feature type="transmembrane region" description="Helical" evidence="1">
    <location>
        <begin position="83"/>
        <end position="104"/>
    </location>
</feature>